<evidence type="ECO:0000256" key="1">
    <source>
        <dbReference type="SAM" id="Phobius"/>
    </source>
</evidence>
<dbReference type="Pfam" id="PF04531">
    <property type="entry name" value="Phage_holin_1"/>
    <property type="match status" value="1"/>
</dbReference>
<protein>
    <submittedName>
        <fullName evidence="2">Phage holin family protein</fullName>
    </submittedName>
</protein>
<dbReference type="InterPro" id="IPR006485">
    <property type="entry name" value="Phage-like_holin"/>
</dbReference>
<reference evidence="2" key="2">
    <citation type="submission" date="2021-04" db="EMBL/GenBank/DDBJ databases">
        <authorList>
            <person name="Gilroy R."/>
        </authorList>
    </citation>
    <scope>NUCLEOTIDE SEQUENCE</scope>
    <source>
        <strain evidence="2">CHK185-1770</strain>
    </source>
</reference>
<keyword evidence="1" id="KW-1133">Transmembrane helix</keyword>
<organism evidence="2 3">
    <name type="scientific">Candidatus Acutalibacter pullicola</name>
    <dbReference type="NCBI Taxonomy" id="2838417"/>
    <lineage>
        <taxon>Bacteria</taxon>
        <taxon>Bacillati</taxon>
        <taxon>Bacillota</taxon>
        <taxon>Clostridia</taxon>
        <taxon>Eubacteriales</taxon>
        <taxon>Acutalibacteraceae</taxon>
        <taxon>Acutalibacter</taxon>
    </lineage>
</organism>
<keyword evidence="1" id="KW-0812">Transmembrane</keyword>
<feature type="transmembrane region" description="Helical" evidence="1">
    <location>
        <begin position="12"/>
        <end position="34"/>
    </location>
</feature>
<gene>
    <name evidence="2" type="ORF">H9710_07905</name>
</gene>
<accession>A0A9D2MXC4</accession>
<dbReference type="Proteomes" id="UP000826793">
    <property type="component" value="Unassembled WGS sequence"/>
</dbReference>
<sequence length="91" mass="9946">MGINWKVRIKNPLFWAQVAVAILSPVLVGLGLQWDQMNTWPALGEALWRAVQNPVIVVSVVGSLWTCITDPTTAGLGDSKEALTYTAPKRD</sequence>
<evidence type="ECO:0000313" key="3">
    <source>
        <dbReference type="Proteomes" id="UP000826793"/>
    </source>
</evidence>
<dbReference type="EMBL" id="DWXG01000062">
    <property type="protein sequence ID" value="HJB98488.1"/>
    <property type="molecule type" value="Genomic_DNA"/>
</dbReference>
<comment type="caution">
    <text evidence="2">The sequence shown here is derived from an EMBL/GenBank/DDBJ whole genome shotgun (WGS) entry which is preliminary data.</text>
</comment>
<dbReference type="AlphaFoldDB" id="A0A9D2MXC4"/>
<keyword evidence="1" id="KW-0472">Membrane</keyword>
<proteinExistence type="predicted"/>
<reference evidence="2" key="1">
    <citation type="journal article" date="2021" name="PeerJ">
        <title>Extensive microbial diversity within the chicken gut microbiome revealed by metagenomics and culture.</title>
        <authorList>
            <person name="Gilroy R."/>
            <person name="Ravi A."/>
            <person name="Getino M."/>
            <person name="Pursley I."/>
            <person name="Horton D.L."/>
            <person name="Alikhan N.F."/>
            <person name="Baker D."/>
            <person name="Gharbi K."/>
            <person name="Hall N."/>
            <person name="Watson M."/>
            <person name="Adriaenssens E.M."/>
            <person name="Foster-Nyarko E."/>
            <person name="Jarju S."/>
            <person name="Secka A."/>
            <person name="Antonio M."/>
            <person name="Oren A."/>
            <person name="Chaudhuri R.R."/>
            <person name="La Ragione R."/>
            <person name="Hildebrand F."/>
            <person name="Pallen M.J."/>
        </authorList>
    </citation>
    <scope>NUCLEOTIDE SEQUENCE</scope>
    <source>
        <strain evidence="2">CHK185-1770</strain>
    </source>
</reference>
<evidence type="ECO:0000313" key="2">
    <source>
        <dbReference type="EMBL" id="HJB98488.1"/>
    </source>
</evidence>
<name>A0A9D2MXC4_9FIRM</name>